<comment type="caution">
    <text evidence="3">The sequence shown here is derived from an EMBL/GenBank/DDBJ whole genome shotgun (WGS) entry which is preliminary data.</text>
</comment>
<gene>
    <name evidence="3" type="ORF">TASIC1_0004018600</name>
</gene>
<dbReference type="EMBL" id="BLZH01000004">
    <property type="protein sequence ID" value="GFP54562.1"/>
    <property type="molecule type" value="Genomic_DNA"/>
</dbReference>
<feature type="compositionally biased region" description="Acidic residues" evidence="1">
    <location>
        <begin position="491"/>
        <end position="529"/>
    </location>
</feature>
<feature type="region of interest" description="Disordered" evidence="1">
    <location>
        <begin position="476"/>
        <end position="552"/>
    </location>
</feature>
<dbReference type="Proteomes" id="UP000517252">
    <property type="component" value="Unassembled WGS sequence"/>
</dbReference>
<evidence type="ECO:0000256" key="1">
    <source>
        <dbReference type="SAM" id="MobiDB-lite"/>
    </source>
</evidence>
<evidence type="ECO:0000313" key="4">
    <source>
        <dbReference type="Proteomes" id="UP000517252"/>
    </source>
</evidence>
<feature type="compositionally biased region" description="Basic and acidic residues" evidence="1">
    <location>
        <begin position="481"/>
        <end position="490"/>
    </location>
</feature>
<dbReference type="OrthoDB" id="6278596at2759"/>
<sequence length="944" mass="105774">MDGYPLGSLDHNVPLIVVSGLNSDPPEQPPKANGRGILLRSDLPPLESREASFLQSYFEEVAERGTSWTAVTRDEPFRVRIKTVGRSYMLPSRRAPLPETIEPLTTAPILHSPFSPLSPSSALYPDGLINAEWIKKHQEAIPSIFVCFHTLTSDPKTATLQDNKLKADLNGIRATLLESGYKTRLVVIILGDADARTLTADIIQDRLENIRRGTGLDPKSIFYVTPQESPSDLKRVMDSVLSLLYTTAIEYYRDLGRHARKKRSRGIVPQPTVPPTSGTSQTLSLSDWNFRYDFKSAIFAEFRQEIDAAIRSFEQAPLWEDKSFRSEWWLDISEEILWLVRRAAAETGRADIVVAIDWELMDKRFRRRENWHYDLSKSLDGVTLDSKPSISISDDLASSFLSASFVFRAKEGRAGETCLAQLSLKSEALNVAAPVTLSSIRVEFEGHLKPITLVHDAALPMNSAEGPNSVAVVPLTEQLGGDEKKTRVESENEAEEGTQDEDEDKKDDEDEDKKDDEDEDKKDDEDEDKKDDADEDKKDEKEDQLTEPLEQYYANEPIALRVGLYNEEDDSANVKLDIRIIGKGIPRFQVQAGEHKREVDAAEEESQVADLTLGHIASSSSLEASIHLDPAPAPTVYELQIRADYHLESDAATPIVQVLPIHLNIVNAFEANYDLMPRLHPDPWPSLFDYEDLQDVSEGDVVPAKGLTQQWCLVCHYASFATEDLDVIGLDMQVTSVTPGGRCRVVNKPEFSADGMIVAPKTMYEARFDLIADKITLDDRHPVAIDLAFVVRWRRRRSIDGETGPVNVTTMIVGQYMVLGTEPRVLASVLHSSQEKAGLVRLDITIENPSSHFLTFGLAMEPSDAFAFSGSKQTTMHLLPMSRRTQTYRLMPLVRGVYVRPGLVVRDKYFQKVLRVIPTEGMKIDKDGLLVWIPPVHEAEEKSN</sequence>
<name>A0A6V8QR56_TRIAP</name>
<dbReference type="PANTHER" id="PTHR14374">
    <property type="entry name" value="FOIE GRAS"/>
    <property type="match status" value="1"/>
</dbReference>
<reference evidence="3 4" key="1">
    <citation type="submission" date="2020-07" db="EMBL/GenBank/DDBJ databases">
        <title>Trichoderma asperellum IC-1 whole genome shotgun sequence.</title>
        <authorList>
            <person name="Kanamasa S."/>
            <person name="Takahashi H."/>
        </authorList>
    </citation>
    <scope>NUCLEOTIDE SEQUENCE [LARGE SCALE GENOMIC DNA]</scope>
    <source>
        <strain evidence="3 4">IC-1</strain>
    </source>
</reference>
<evidence type="ECO:0000313" key="3">
    <source>
        <dbReference type="EMBL" id="GFP54562.1"/>
    </source>
</evidence>
<dbReference type="PANTHER" id="PTHR14374:SF0">
    <property type="entry name" value="TRAFFICKING PROTEIN PARTICLE COMPLEX SUBUNIT 11"/>
    <property type="match status" value="1"/>
</dbReference>
<protein>
    <recommendedName>
        <fullName evidence="2">Gryzun putative trafficking through Golgi domain-containing protein</fullName>
    </recommendedName>
</protein>
<proteinExistence type="predicted"/>
<accession>A0A6V8QR56</accession>
<feature type="domain" description="Gryzun putative trafficking through Golgi" evidence="2">
    <location>
        <begin position="390"/>
        <end position="490"/>
    </location>
</feature>
<organism evidence="3 4">
    <name type="scientific">Trichoderma asperellum</name>
    <name type="common">Filamentous fungus</name>
    <dbReference type="NCBI Taxonomy" id="101201"/>
    <lineage>
        <taxon>Eukaryota</taxon>
        <taxon>Fungi</taxon>
        <taxon>Dikarya</taxon>
        <taxon>Ascomycota</taxon>
        <taxon>Pezizomycotina</taxon>
        <taxon>Sordariomycetes</taxon>
        <taxon>Hypocreomycetidae</taxon>
        <taxon>Hypocreales</taxon>
        <taxon>Hypocreaceae</taxon>
        <taxon>Trichoderma</taxon>
    </lineage>
</organism>
<dbReference type="InterPro" id="IPR012880">
    <property type="entry name" value="Gryzun"/>
</dbReference>
<dbReference type="AlphaFoldDB" id="A0A6V8QR56"/>
<feature type="compositionally biased region" description="Basic and acidic residues" evidence="1">
    <location>
        <begin position="530"/>
        <end position="544"/>
    </location>
</feature>
<dbReference type="Pfam" id="PF07919">
    <property type="entry name" value="Gryzun"/>
    <property type="match status" value="2"/>
</dbReference>
<evidence type="ECO:0000259" key="2">
    <source>
        <dbReference type="Pfam" id="PF07919"/>
    </source>
</evidence>
<feature type="domain" description="Gryzun putative trafficking through Golgi" evidence="2">
    <location>
        <begin position="545"/>
        <end position="934"/>
    </location>
</feature>